<dbReference type="OrthoDB" id="5855668at2759"/>
<keyword evidence="3" id="KW-1003">Cell membrane</keyword>
<dbReference type="GO" id="GO:0005886">
    <property type="term" value="C:plasma membrane"/>
    <property type="evidence" value="ECO:0007669"/>
    <property type="project" value="UniProtKB-SubCell"/>
</dbReference>
<gene>
    <name evidence="13" type="primary">LOC110415075</name>
</gene>
<dbReference type="SMART" id="SM00327">
    <property type="entry name" value="VWA"/>
    <property type="match status" value="1"/>
</dbReference>
<dbReference type="SUPFAM" id="SSF49562">
    <property type="entry name" value="C2 domain (Calcium/lipid-binding domain, CaLB)"/>
    <property type="match status" value="2"/>
</dbReference>
<evidence type="ECO:0000256" key="7">
    <source>
        <dbReference type="ARBA" id="ARBA00022837"/>
    </source>
</evidence>
<name>A0A6J1A5G4_9ROSI</name>
<feature type="domain" description="VWFA" evidence="11">
    <location>
        <begin position="340"/>
        <end position="558"/>
    </location>
</feature>
<dbReference type="InterPro" id="IPR035892">
    <property type="entry name" value="C2_domain_sf"/>
</dbReference>
<evidence type="ECO:0000256" key="1">
    <source>
        <dbReference type="ARBA" id="ARBA00004193"/>
    </source>
</evidence>
<dbReference type="InterPro" id="IPR002035">
    <property type="entry name" value="VWF_A"/>
</dbReference>
<dbReference type="CDD" id="cd04047">
    <property type="entry name" value="C2B_Copine"/>
    <property type="match status" value="1"/>
</dbReference>
<dbReference type="PROSITE" id="PS50004">
    <property type="entry name" value="C2"/>
    <property type="match status" value="2"/>
</dbReference>
<evidence type="ECO:0000256" key="9">
    <source>
        <dbReference type="ARBA" id="ARBA00023288"/>
    </source>
</evidence>
<reference evidence="13" key="1">
    <citation type="submission" date="2025-08" db="UniProtKB">
        <authorList>
            <consortium name="RefSeq"/>
        </authorList>
    </citation>
    <scope>IDENTIFICATION</scope>
    <source>
        <tissue evidence="13">Leaf</tissue>
    </source>
</reference>
<proteinExistence type="inferred from homology"/>
<evidence type="ECO:0000256" key="4">
    <source>
        <dbReference type="ARBA" id="ARBA00022723"/>
    </source>
</evidence>
<evidence type="ECO:0000256" key="2">
    <source>
        <dbReference type="ARBA" id="ARBA00009048"/>
    </source>
</evidence>
<evidence type="ECO:0000256" key="6">
    <source>
        <dbReference type="ARBA" id="ARBA00022821"/>
    </source>
</evidence>
<evidence type="ECO:0000313" key="12">
    <source>
        <dbReference type="Proteomes" id="UP000504621"/>
    </source>
</evidence>
<dbReference type="CDD" id="cd01459">
    <property type="entry name" value="vWA_copine_like"/>
    <property type="match status" value="1"/>
</dbReference>
<evidence type="ECO:0000313" key="13">
    <source>
        <dbReference type="RefSeq" id="XP_021282238.1"/>
    </source>
</evidence>
<dbReference type="Pfam" id="PF07002">
    <property type="entry name" value="Copine"/>
    <property type="match status" value="1"/>
</dbReference>
<comment type="similarity">
    <text evidence="2">Belongs to the copine family.</text>
</comment>
<keyword evidence="5" id="KW-0677">Repeat</keyword>
<dbReference type="CDD" id="cd04048">
    <property type="entry name" value="C2A_Copine"/>
    <property type="match status" value="1"/>
</dbReference>
<evidence type="ECO:0000256" key="8">
    <source>
        <dbReference type="ARBA" id="ARBA00023136"/>
    </source>
</evidence>
<dbReference type="SMART" id="SM00239">
    <property type="entry name" value="C2"/>
    <property type="match status" value="2"/>
</dbReference>
<evidence type="ECO:0000256" key="5">
    <source>
        <dbReference type="ARBA" id="ARBA00022737"/>
    </source>
</evidence>
<dbReference type="InterPro" id="IPR045052">
    <property type="entry name" value="Copine"/>
</dbReference>
<dbReference type="PANTHER" id="PTHR10857">
    <property type="entry name" value="COPINE"/>
    <property type="match status" value="1"/>
</dbReference>
<dbReference type="FunFam" id="2.60.40.150:FF:000168">
    <property type="entry name" value="Protein BONZAI 1"/>
    <property type="match status" value="1"/>
</dbReference>
<dbReference type="Gene3D" id="3.40.50.410">
    <property type="entry name" value="von Willebrand factor, type A domain"/>
    <property type="match status" value="1"/>
</dbReference>
<feature type="domain" description="C2" evidence="10">
    <location>
        <begin position="177"/>
        <end position="302"/>
    </location>
</feature>
<keyword evidence="7" id="KW-0106">Calcium</keyword>
<dbReference type="PROSITE" id="PS50234">
    <property type="entry name" value="VWFA"/>
    <property type="match status" value="1"/>
</dbReference>
<dbReference type="GO" id="GO:0046872">
    <property type="term" value="F:metal ion binding"/>
    <property type="evidence" value="ECO:0007669"/>
    <property type="project" value="UniProtKB-KW"/>
</dbReference>
<keyword evidence="9" id="KW-0449">Lipoprotein</keyword>
<dbReference type="Gene3D" id="2.60.40.150">
    <property type="entry name" value="C2 domain"/>
    <property type="match status" value="2"/>
</dbReference>
<dbReference type="GO" id="GO:0071277">
    <property type="term" value="P:cellular response to calcium ion"/>
    <property type="evidence" value="ECO:0007669"/>
    <property type="project" value="TreeGrafter"/>
</dbReference>
<dbReference type="InterPro" id="IPR000008">
    <property type="entry name" value="C2_dom"/>
</dbReference>
<accession>A0A6J1A5G4</accession>
<evidence type="ECO:0000259" key="11">
    <source>
        <dbReference type="PROSITE" id="PS50234"/>
    </source>
</evidence>
<organism evidence="12 13">
    <name type="scientific">Herrania umbratica</name>
    <dbReference type="NCBI Taxonomy" id="108875"/>
    <lineage>
        <taxon>Eukaryota</taxon>
        <taxon>Viridiplantae</taxon>
        <taxon>Streptophyta</taxon>
        <taxon>Embryophyta</taxon>
        <taxon>Tracheophyta</taxon>
        <taxon>Spermatophyta</taxon>
        <taxon>Magnoliopsida</taxon>
        <taxon>eudicotyledons</taxon>
        <taxon>Gunneridae</taxon>
        <taxon>Pentapetalae</taxon>
        <taxon>rosids</taxon>
        <taxon>malvids</taxon>
        <taxon>Malvales</taxon>
        <taxon>Malvaceae</taxon>
        <taxon>Byttnerioideae</taxon>
        <taxon>Herrania</taxon>
    </lineage>
</organism>
<evidence type="ECO:0000259" key="10">
    <source>
        <dbReference type="PROSITE" id="PS50004"/>
    </source>
</evidence>
<dbReference type="InterPro" id="IPR036465">
    <property type="entry name" value="vWFA_dom_sf"/>
</dbReference>
<dbReference type="GO" id="GO:0006952">
    <property type="term" value="P:defense response"/>
    <property type="evidence" value="ECO:0007669"/>
    <property type="project" value="UniProtKB-KW"/>
</dbReference>
<comment type="subcellular location">
    <subcellularLocation>
        <location evidence="1">Cell membrane</location>
        <topology evidence="1">Lipid-anchor</topology>
    </subcellularLocation>
</comment>
<dbReference type="GO" id="GO:0005544">
    <property type="term" value="F:calcium-dependent phospholipid binding"/>
    <property type="evidence" value="ECO:0007669"/>
    <property type="project" value="InterPro"/>
</dbReference>
<feature type="domain" description="C2" evidence="10">
    <location>
        <begin position="30"/>
        <end position="164"/>
    </location>
</feature>
<dbReference type="Proteomes" id="UP000504621">
    <property type="component" value="Unplaced"/>
</dbReference>
<dbReference type="FunFam" id="2.60.40.150:FF:000186">
    <property type="entry name" value="Protein BONZAI 3"/>
    <property type="match status" value="1"/>
</dbReference>
<evidence type="ECO:0000256" key="3">
    <source>
        <dbReference type="ARBA" id="ARBA00022475"/>
    </source>
</evidence>
<dbReference type="InterPro" id="IPR010734">
    <property type="entry name" value="Copine_C"/>
</dbReference>
<keyword evidence="12" id="KW-1185">Reference proteome</keyword>
<dbReference type="GeneID" id="110415075"/>
<dbReference type="RefSeq" id="XP_021282238.1">
    <property type="nucleotide sequence ID" value="XM_021426563.1"/>
</dbReference>
<keyword evidence="4" id="KW-0479">Metal-binding</keyword>
<keyword evidence="8" id="KW-0472">Membrane</keyword>
<dbReference type="AlphaFoldDB" id="A0A6J1A5G4"/>
<dbReference type="PANTHER" id="PTHR10857:SF120">
    <property type="entry name" value="PROTEIN BONZAI 3"/>
    <property type="match status" value="1"/>
</dbReference>
<sequence>MGICFSGDVEGGKQAIGGVQVRPTANNNAGHNDAVDHFFRARGQNPLFTQIELSISASNLRDRDITSKSDPMTVLYVRKRDGTLEELGRTEVILNSLNPAWIEKINVAYQFEIVQHLVFHIYDVDTKFQGIPVKALKLNGQEFLGEATCVLSEIVTKRNRSLTLNLHSKNGPGGSRNLGTLTVHAEENFSSRMAVEMKLRCSQLDNKDVFSKSDPFLRISRLLESGNSVPICKTEVINNNLYPVWRTLYLSMQQFGSKDNPLLIECFDFNSNGDHALIGKLQKSVSQLEELYKDRSGANLVFPSRRGQEKVLKGQLFVDEFIEKVQFSFLDYISSGFELNFMVAIDFTASNGNPQNPDSLHYINPSGRLNSYQQAIMEVGEVIQFYDSDRRFPAWGFGGRAYDGTVSHCFNLNGIHAHEVEGVEGIMAAYANALHNVTLAGPTLFGHVINTAAQIAGQTISNDITKYFVLLIITDGVLTDMQETMEALVRASDLPLSILIVGVGDADFKQMEILDADNGHRLESSTGRLATRDIVQFVPMREVYSCRISVVQALLEELPGQFLSYMRSRDIKPLNA</sequence>
<keyword evidence="6" id="KW-0611">Plant defense</keyword>
<dbReference type="SUPFAM" id="SSF53300">
    <property type="entry name" value="vWA-like"/>
    <property type="match status" value="1"/>
</dbReference>
<protein>
    <submittedName>
        <fullName evidence="13">Protein BONZAI 3</fullName>
    </submittedName>
</protein>
<dbReference type="InterPro" id="IPR037768">
    <property type="entry name" value="C2B_Copine"/>
</dbReference>
<dbReference type="Pfam" id="PF00168">
    <property type="entry name" value="C2"/>
    <property type="match status" value="2"/>
</dbReference>